<proteinExistence type="predicted"/>
<evidence type="ECO:0000313" key="2">
    <source>
        <dbReference type="Proteomes" id="UP000789702"/>
    </source>
</evidence>
<protein>
    <submittedName>
        <fullName evidence="1">1599_t:CDS:1</fullName>
    </submittedName>
</protein>
<accession>A0ACA9MRY3</accession>
<sequence length="242" mass="28398">MSVNMNEEESVDYYENLARKKGLRVQAYITQGIKVIDDYDLSNYNGTEYANKHDDKSIRVGIGIKLCLKTFKLHNELKAIIPEFIKKYDIGRKNDNEKYDIILFQFSNFLFYYLKNIFEHSIKKRISSGFDIGFDHTKADEATNIKWIGYACRDKHPKDINHSRKRPVPIDNDGIYSITNNYAFKFDKNIAEKKILLVTDASYPFISEFGGFKINVLFYDFKNPFDFFLNDVMDELVSSEQF</sequence>
<organism evidence="1 2">
    <name type="scientific">Dentiscutata heterogama</name>
    <dbReference type="NCBI Taxonomy" id="1316150"/>
    <lineage>
        <taxon>Eukaryota</taxon>
        <taxon>Fungi</taxon>
        <taxon>Fungi incertae sedis</taxon>
        <taxon>Mucoromycota</taxon>
        <taxon>Glomeromycotina</taxon>
        <taxon>Glomeromycetes</taxon>
        <taxon>Diversisporales</taxon>
        <taxon>Gigasporaceae</taxon>
        <taxon>Dentiscutata</taxon>
    </lineage>
</organism>
<gene>
    <name evidence="1" type="ORF">DHETER_LOCUS7594</name>
</gene>
<dbReference type="Proteomes" id="UP000789702">
    <property type="component" value="Unassembled WGS sequence"/>
</dbReference>
<name>A0ACA9MRY3_9GLOM</name>
<evidence type="ECO:0000313" key="1">
    <source>
        <dbReference type="EMBL" id="CAG8609955.1"/>
    </source>
</evidence>
<keyword evidence="2" id="KW-1185">Reference proteome</keyword>
<comment type="caution">
    <text evidence="1">The sequence shown here is derived from an EMBL/GenBank/DDBJ whole genome shotgun (WGS) entry which is preliminary data.</text>
</comment>
<reference evidence="1" key="1">
    <citation type="submission" date="2021-06" db="EMBL/GenBank/DDBJ databases">
        <authorList>
            <person name="Kallberg Y."/>
            <person name="Tangrot J."/>
            <person name="Rosling A."/>
        </authorList>
    </citation>
    <scope>NUCLEOTIDE SEQUENCE</scope>
    <source>
        <strain evidence="1">IL203A</strain>
    </source>
</reference>
<dbReference type="EMBL" id="CAJVPU010010911">
    <property type="protein sequence ID" value="CAG8609955.1"/>
    <property type="molecule type" value="Genomic_DNA"/>
</dbReference>